<evidence type="ECO:0000259" key="3">
    <source>
        <dbReference type="Pfam" id="PF08028"/>
    </source>
</evidence>
<dbReference type="Gene3D" id="2.40.110.10">
    <property type="entry name" value="Butyryl-CoA Dehydrogenase, subunit A, domain 2"/>
    <property type="match status" value="1"/>
</dbReference>
<dbReference type="InterPro" id="IPR009100">
    <property type="entry name" value="AcylCoA_DH/oxidase_NM_dom_sf"/>
</dbReference>
<dbReference type="InterPro" id="IPR013107">
    <property type="entry name" value="Acyl-CoA_DH_C"/>
</dbReference>
<feature type="domain" description="Acyl-CoA dehydrogenase C-terminal" evidence="3">
    <location>
        <begin position="253"/>
        <end position="388"/>
    </location>
</feature>
<dbReference type="RefSeq" id="WP_212608410.1">
    <property type="nucleotide sequence ID" value="NZ_CP073910.1"/>
</dbReference>
<dbReference type="InterPro" id="IPR046373">
    <property type="entry name" value="Acyl-CoA_Oxase/DH_mid-dom_sf"/>
</dbReference>
<gene>
    <name evidence="4" type="ORF">KFK14_16465</name>
</gene>
<dbReference type="GO" id="GO:0050660">
    <property type="term" value="F:flavin adenine dinucleotide binding"/>
    <property type="evidence" value="ECO:0007669"/>
    <property type="project" value="InterPro"/>
</dbReference>
<dbReference type="InterPro" id="IPR013786">
    <property type="entry name" value="AcylCoA_DH/ox_N"/>
</dbReference>
<feature type="domain" description="Acyl-CoA dehydrogenase/oxidase N-terminal" evidence="2">
    <location>
        <begin position="35"/>
        <end position="118"/>
    </location>
</feature>
<dbReference type="PIRSF" id="PIRSF016578">
    <property type="entry name" value="HsaA"/>
    <property type="match status" value="1"/>
</dbReference>
<proteinExistence type="predicted"/>
<dbReference type="KEGG" id="spph:KFK14_16465"/>
<keyword evidence="5" id="KW-1185">Reference proteome</keyword>
<reference evidence="4" key="1">
    <citation type="submission" date="2021-04" db="EMBL/GenBank/DDBJ databases">
        <title>Isolation of p-tert-butylphenol degrading bacteria Sphingobium phenoxybenzoativorans Tas13 from active sludge.</title>
        <authorList>
            <person name="Li Y."/>
        </authorList>
    </citation>
    <scope>NUCLEOTIDE SEQUENCE</scope>
    <source>
        <strain evidence="4">Tas13</strain>
    </source>
</reference>
<keyword evidence="1" id="KW-0560">Oxidoreductase</keyword>
<dbReference type="InterPro" id="IPR036250">
    <property type="entry name" value="AcylCo_DH-like_C"/>
</dbReference>
<dbReference type="SUPFAM" id="SSF56645">
    <property type="entry name" value="Acyl-CoA dehydrogenase NM domain-like"/>
    <property type="match status" value="1"/>
</dbReference>
<dbReference type="GO" id="GO:0016627">
    <property type="term" value="F:oxidoreductase activity, acting on the CH-CH group of donors"/>
    <property type="evidence" value="ECO:0007669"/>
    <property type="project" value="InterPro"/>
</dbReference>
<accession>A0A975K594</accession>
<evidence type="ECO:0000313" key="4">
    <source>
        <dbReference type="EMBL" id="QUT04624.1"/>
    </source>
</evidence>
<dbReference type="InterPro" id="IPR037069">
    <property type="entry name" value="AcylCoA_DH/ox_N_sf"/>
</dbReference>
<name>A0A975K594_9SPHN</name>
<dbReference type="SUPFAM" id="SSF47203">
    <property type="entry name" value="Acyl-CoA dehydrogenase C-terminal domain-like"/>
    <property type="match status" value="1"/>
</dbReference>
<dbReference type="AlphaFoldDB" id="A0A975K594"/>
<evidence type="ECO:0000313" key="5">
    <source>
        <dbReference type="Proteomes" id="UP000681425"/>
    </source>
</evidence>
<organism evidence="4 5">
    <name type="scientific">Sphingobium phenoxybenzoativorans</name>
    <dbReference type="NCBI Taxonomy" id="1592790"/>
    <lineage>
        <taxon>Bacteria</taxon>
        <taxon>Pseudomonadati</taxon>
        <taxon>Pseudomonadota</taxon>
        <taxon>Alphaproteobacteria</taxon>
        <taxon>Sphingomonadales</taxon>
        <taxon>Sphingomonadaceae</taxon>
        <taxon>Sphingobium</taxon>
    </lineage>
</organism>
<dbReference type="Gene3D" id="1.10.540.10">
    <property type="entry name" value="Acyl-CoA dehydrogenase/oxidase, N-terminal domain"/>
    <property type="match status" value="1"/>
</dbReference>
<dbReference type="Pfam" id="PF02771">
    <property type="entry name" value="Acyl-CoA_dh_N"/>
    <property type="match status" value="1"/>
</dbReference>
<dbReference type="EMBL" id="CP073910">
    <property type="protein sequence ID" value="QUT04624.1"/>
    <property type="molecule type" value="Genomic_DNA"/>
</dbReference>
<dbReference type="Pfam" id="PF08028">
    <property type="entry name" value="Acyl-CoA_dh_2"/>
    <property type="match status" value="1"/>
</dbReference>
<evidence type="ECO:0000259" key="2">
    <source>
        <dbReference type="Pfam" id="PF02771"/>
    </source>
</evidence>
<dbReference type="Proteomes" id="UP000681425">
    <property type="component" value="Chromosome"/>
</dbReference>
<evidence type="ECO:0000256" key="1">
    <source>
        <dbReference type="ARBA" id="ARBA00023002"/>
    </source>
</evidence>
<dbReference type="Gene3D" id="1.20.140.10">
    <property type="entry name" value="Butyryl-CoA Dehydrogenase, subunit A, domain 3"/>
    <property type="match status" value="1"/>
</dbReference>
<protein>
    <submittedName>
        <fullName evidence="4">Acyl-CoA dehydrogenase family protein</fullName>
    </submittedName>
</protein>
<sequence>MTNPPQADDWRSMEPAPDVDELIERAAALRPMLFDRAAQTERDQCVSREVTAELVRAGLYRICQPRRFGGYGLPPSVMLQVGFELGRACGSTAWCVMIGNVNAWMTSYWPIEAQQEIWAESSDDLVIGTFVPTGNCSPAPGGYHVSGRWPFGSNCDHAAWMFVGAALPDADGKPADVGWFMIPRAELGIDHDSWRVSGMQGTGSKTLFANDPLFVPDHRIIRFSDVMRGTTPGPKEAGLDMSMFAFTTFGALGLVAPLLGMAQGALDWFSDTMQKKVKTSLKPGGAGTAAQSPFTQTRIGEASAAIDSALCLLLADLAPVEKKVMEGQPLTVTERIRIRRDIGFAAAQSVRAVNLLFEGAGASAASLDAPIQRYWRDINAAARHATLDVQTIYSLVGQDRLGVPTTSPF</sequence>